<dbReference type="GO" id="GO:0006633">
    <property type="term" value="P:fatty acid biosynthetic process"/>
    <property type="evidence" value="ECO:0007669"/>
    <property type="project" value="TreeGrafter"/>
</dbReference>
<dbReference type="InterPro" id="IPR036291">
    <property type="entry name" value="NAD(P)-bd_dom_sf"/>
</dbReference>
<dbReference type="SUPFAM" id="SSF56801">
    <property type="entry name" value="Acetyl-CoA synthetase-like"/>
    <property type="match status" value="1"/>
</dbReference>
<dbReference type="InterPro" id="IPR049551">
    <property type="entry name" value="PKS_DH_C"/>
</dbReference>
<dbReference type="Gene3D" id="3.10.129.110">
    <property type="entry name" value="Polyketide synthase dehydratase"/>
    <property type="match status" value="1"/>
</dbReference>
<evidence type="ECO:0000256" key="7">
    <source>
        <dbReference type="ARBA" id="ARBA00029443"/>
    </source>
</evidence>
<dbReference type="Gene3D" id="3.40.50.150">
    <property type="entry name" value="Vaccinia Virus protein VP39"/>
    <property type="match status" value="1"/>
</dbReference>
<dbReference type="Pfam" id="PF00501">
    <property type="entry name" value="AMP-binding"/>
    <property type="match status" value="1"/>
</dbReference>
<dbReference type="Proteomes" id="UP000664203">
    <property type="component" value="Unassembled WGS sequence"/>
</dbReference>
<dbReference type="InterPro" id="IPR057326">
    <property type="entry name" value="KR_dom"/>
</dbReference>
<evidence type="ECO:0000259" key="10">
    <source>
        <dbReference type="PROSITE" id="PS50075"/>
    </source>
</evidence>
<dbReference type="SMART" id="SM00826">
    <property type="entry name" value="PKS_DH"/>
    <property type="match status" value="1"/>
</dbReference>
<dbReference type="Pfam" id="PF14765">
    <property type="entry name" value="PS-DH"/>
    <property type="match status" value="1"/>
</dbReference>
<dbReference type="SMART" id="SM00823">
    <property type="entry name" value="PKS_PP"/>
    <property type="match status" value="2"/>
</dbReference>
<dbReference type="GO" id="GO:0004312">
    <property type="term" value="F:fatty acid synthase activity"/>
    <property type="evidence" value="ECO:0007669"/>
    <property type="project" value="TreeGrafter"/>
</dbReference>
<dbReference type="SUPFAM" id="SSF52151">
    <property type="entry name" value="FabD/lysophospholipase-like"/>
    <property type="match status" value="1"/>
</dbReference>
<accession>A0A8H3IPM6</accession>
<dbReference type="InterPro" id="IPR023213">
    <property type="entry name" value="CAT-like_dom_sf"/>
</dbReference>
<dbReference type="Gene3D" id="3.40.50.720">
    <property type="entry name" value="NAD(P)-binding Rossmann-like Domain"/>
    <property type="match status" value="3"/>
</dbReference>
<dbReference type="InterPro" id="IPR000873">
    <property type="entry name" value="AMP-dep_synth/lig_dom"/>
</dbReference>
<dbReference type="Gene3D" id="3.40.47.10">
    <property type="match status" value="1"/>
</dbReference>
<dbReference type="InterPro" id="IPR016036">
    <property type="entry name" value="Malonyl_transacylase_ACP-bd"/>
</dbReference>
<dbReference type="Pfam" id="PF02801">
    <property type="entry name" value="Ketoacyl-synt_C"/>
    <property type="match status" value="1"/>
</dbReference>
<keyword evidence="2" id="KW-0597">Phosphoprotein</keyword>
<dbReference type="InterPro" id="IPR009081">
    <property type="entry name" value="PP-bd_ACP"/>
</dbReference>
<dbReference type="InterPro" id="IPR010071">
    <property type="entry name" value="AA_adenyl_dom"/>
</dbReference>
<feature type="domain" description="PKS/mFAS DH" evidence="12">
    <location>
        <begin position="947"/>
        <end position="1248"/>
    </location>
</feature>
<dbReference type="Gene3D" id="3.40.50.12780">
    <property type="entry name" value="N-terminal domain of ligase-like"/>
    <property type="match status" value="1"/>
</dbReference>
<sequence>MPSNAMTPEPIAIVGTGCRFPGGANSSSKLWDMLIQKRDALREIDPSRFNPHGFYHPNGDRHGCINVDKAYTLEEDVRAFDANFFGINAKEAEAIDPQHRMLLETVYEAMEAGGFSIEGMQASDTAVYVGVMTGDYLELLLRSPDHLPKYVATGTAASILSNRISYFFDWRGASVTINTACSSSLVAVHHAVQALRSGESRMAVAGGSNLILNPEYMIGECNLHMLSPDSRSYMWDHRANGYARGEGFAAVMLKTLSNAIADRDDIQCVIRETGVSSDGRTHGITLPSPEAQTNLIRQVYSRAGLDPLLASDRCQFFEAHGTGTPAGDPLEARGIRDAFFPEGRKWSPDDAMLVGSVKTAVGHTEGTAGLAGLVKVSSALRKGVVPPNMLFEKLNPKLLPLTDNLRVATKEQPWPRVAPDQPRRASVNCFGFGGTNAHAILESYESATPISINPNLQALLPLATPLVFSASSEKSLALIIAQYHEFLESDPFVSLNDLAWTLQTRRSELGVKAVFSGPSKEELLSKMGAALAKASDSPPLPIGERTAARSNKARILGIFTGQGAQWANMGRDLILCSSMAKDTIEYLEGCMRKLPDGPSWSLIEELTDIDRPSRLDEAELAQPICTAVQVMVIDILQSAGVCFSAVVGHSSGEIGAAYAAGVISASEAIKIAYYRGYHSKLSQGPGGQAGTMLAAGLSFEEATEFCSHQSINGRIQVAASNAPGSVTLSGDADAIQEAKSMLDRQKTFNRALKVNKAYHSRHMVPSSEPYIASLKACSIRPKYPKDGCVWFSSVFGDRIEEVASLESLSSTYWNDNMLKPVLFSMALEQAVQDGLPFDLALEVGPHAALKGPALQTIQSATGSSLNYGATLTRNTNDVAAISSTFGFLMGLMPTSAMSLATYISSFLSGEKPRLLTGLPVYAWDRSQTFWSESRYSRHYRLRDRPRHDLLGDRYPDDLQHDMRWRNTLRVAETPWLAGHKVQGQIVYPAAAYLVMAMEASKSLSPGQPTRLVELLDVSISRAIPLEDDASGVDTLFGLRKTQEGSMNGERFIEAEFNCFSSVGEQAEDWDLNANGRLRVILGDSVIEGLPQRDTTPVLLNALNVTTFYESLKKIGFEYTGLFRRLDTIERRMNRATCTAIEHPEDRLMTAMVHPALLDAAIQTMFAALQYPEDGSMNAPYVPTNIKLLRINTNSQPSEDTQVIIESFITENKGSQIVGDIEVFNEGTGQLNLQIEGLSCMTLDRPSAANDNEIYAQTVWKADVSSGIAAIHWEGMIDLVDFCERLCYSYLRQINAAVAPETIQSLAGKHQYLFEWISELFPIVESGQHPTIREQWSFDDPVWLMEQCSRFADSIDVRLISIVGKSLLAGVKGEQIELEKPEALWDTYCDSGLDMIQAYSALSAAANQIAHRYPGMKILEIGFGNGGATQNILQEIGQAFKAYTFTTKSTESLSHAQEALKKVSSRIKYRTLDIEGDVLAQEYEENSFDVVVVANTIYAVADVRHALANIRRLLRPGGYLLLLEPTGDVLRANFIMSAQASRWFEGEGRRHYDFTISIAQWAHLLKETGFSGVDEVVNGRTNDPRQMASVMLSQAVNDEVAFLRDPLSPLALSISLSNLCIIGRNSRRRTDIQSYLRQSCKLLEGNILRVTCFNRMEELLAEAGTVNSVIFLQDLDEPIWKNLTEGKLRALRKIFVEARHVLWVTSGCRLENPFANMSVGLGRGLQAEFSHVRLQLIDVDPKDLQMSNPLIAAAAIRLITHDAIKATSPDLLWTAEPELAIEGGKVMVPRFMTDTTLNNRLNSIRRTITKKMNPSVSSLFVSQVDDSYVLLEPRPAIIAAAHASDIKIRVSHSILSAMRVAEKVRLHLCLGRVMENGQQHPLGTEVLAFSSTNGSVLDVPAAQVVPVTACMNSGRILQSTAMAFVANGAFSQAPPGSTILMFEPNKVLIPCFKSVAQSLGLEVITVSSKPTSEIPGSISVNLNFTQRKLRALLPAKIGMFLDFVHPRPTNITALEACLPKTCVRIHLHDLLGAASTTELDVVPADLTEALAKAQSFAPKFSHIAFPSTDTSLLEIANDPQIRPFPCMLDFTKDERVEVNVTPIDAGKLFRSDRTYLLVGCTGGLGQSLCRHMVSNGAKYLALTSRDPEKVDKTWLDELRALGGEPFVFGVDVTDATAMKSTKDDIVNHMPAIAGVVNAAMVLSDRLFTDITLEDFEKVLKPKVQGTTVLDKLFSSKDLDFFILFSSFASIVGNRGQTNYLAANLFMATIAAQRRARGLAASVMHIGMVLGLGVVFQTGLYESTMKRLNYMPISEPLFLDMFAECIVVGRPDSEHSNDIITGLGRLSPRANAHNPFYASNVRFSHHFYIEEDEDSSTTDNALVPLKQQLAAAKGIEELSGIIQVAFIIRLERILQTSKEHFQLAQSLLSLGLDSLMAVEIRSWFLSELGVDMPVLKVLGGASITELCITAASGLPDSILSTPIPAITVVEDFKISEVEKKDSRSQSLMTAVDASTPETRMTTSESGDSQTRSTSNSGSVTPFSDDGSLIAKTRLETLGSCSDEESYFLISKIDKHVTFAPTITGASPDLERVGRMSFSQERLWFLQSYLSDPTTYNITMAYKLSGPLRIKDLEQAFFATIERHETLRTAFFTDAITHLAQQGICKTSPFRLEQMEMISEDHVKQQFRKTKEHVYDLEHAESMKATLLSDGPDSHVLIMGYHHIALDATTSLLFVRDITMIYGGMNLAPLKHQYLDYTIKQRTSVQQNAAKDIAYWKSEFPDIPSVLPFFDFGTTKVRKALTEYKVRILDTRLDANLTSKIKAACQKLQVTPFHVHLATLQTLLHRLLQVKDICIGITDANKTDPDYAETLGFFVNLLPLRFQVDGKQSFTKLAQTSRNKTLQALEHSQLPFDVILNELKAPKSTEYNPIFQVLMNYKMGSNRTVPFSDCKAEAFEFKDASNPYDMQFDVESALDGTTIITATSQAHLYSDTDLSTVLEVYCHLLKTLCAKPSLTIAGHSLFSRQAVEVARQIGKGPRIEVDQSLTLARLFDQAVERRSNLVAVVDNLGGCLTWNQMAARVHALATHLIRVGVQANAFVGVYCEPTVNSICYWLAVLRIGAIYVPLDVSNPAQRLKLIVEDCKPSAIVCDKHTIELAQGFKSKDCKIVTLKDLNGHRPHFVRDASHPASIACVIYTSGTTGIPKGTLLTNSNLVNHIVGLNERFKMHEEVVLQPTNLGFDLSLAQMIQFLASQGKLVVVSYQTRTDPSELAKLMILHRVTYTITTPSVYSLLLSQASATLNQCTTWRSALSCGEALTGSVVAGFQALQLTGLRLINSCGPTEITIINSAWEIPLADPNASEYRMRIGTSLPNYSTYILDQDLNPLPVGFAGEMVCGGASISNGYFGREELTKAMWMRDPFASSEDLAKGWNRMYRTGDKAKFLPDGQLVFLGRIGGAQQVKLRGVRIELDDIASTIIRHGSGDVSEAAVSLRGEGHAAFLVAFIVLAPSASNEKTADWSSVFANGLPLPSSMKPSRLVVLERLPRTPNGKIDMRSVNTMALPSLSEISSEDVDLTTTEASLKNIWTSCLPSIPTSFLRKNTDFFNVGGNSMLLVSVQAQIETAFGVKLPLFKLFQASTLADMAAHVNAAASPEIKTAINWNQVTALERSLLEQPRGFAGSKAHAKSELNIVLTGATGFLGSCILRELVRDDRIAVIHCVAIRVSYVGESRALAIDSPKIIKHYGDLAAPRLGLSANLFEELSQNTDRIIHNGADVSFLKAYNTLEKTNLGSTRELARLAVGRKIPFHFVSTAGVASFIDEDELSEVFISAHQPPVDGRAGYAASKWACEKYLEQCSQELDIPVWVHRPSNIMGAGAENVNMTANLIEFSLRVGAAPNMPNLRGYMQFVEVDAVGQVLVDSLFSAQEGAKVLHHCSEEKVEMAKLRPYLEKKHNRKLLSLELEEWVDEAKTQGLAQGAAIMMVEVLRNAENGAHFKTLAHRNKRLSVAVTSWFRETEMVE</sequence>
<dbReference type="SMART" id="SM00827">
    <property type="entry name" value="PKS_AT"/>
    <property type="match status" value="1"/>
</dbReference>
<dbReference type="CDD" id="cd02440">
    <property type="entry name" value="AdoMet_MTases"/>
    <property type="match status" value="1"/>
</dbReference>
<dbReference type="Gene3D" id="3.30.559.30">
    <property type="entry name" value="Nonribosomal peptide synthetase, condensation domain"/>
    <property type="match status" value="1"/>
</dbReference>
<dbReference type="EMBL" id="CAJPDR010000219">
    <property type="protein sequence ID" value="CAF9926813.1"/>
    <property type="molecule type" value="Genomic_DNA"/>
</dbReference>
<keyword evidence="5" id="KW-0677">Repeat</keyword>
<dbReference type="Gene3D" id="3.30.559.10">
    <property type="entry name" value="Chloramphenicol acetyltransferase-like domain"/>
    <property type="match status" value="1"/>
</dbReference>
<dbReference type="InterPro" id="IPR013968">
    <property type="entry name" value="PKS_KR"/>
</dbReference>
<keyword evidence="6" id="KW-0511">Multifunctional enzyme</keyword>
<dbReference type="PROSITE" id="PS00012">
    <property type="entry name" value="PHOSPHOPANTETHEINE"/>
    <property type="match status" value="1"/>
</dbReference>
<dbReference type="InterPro" id="IPR016039">
    <property type="entry name" value="Thiolase-like"/>
</dbReference>
<dbReference type="PROSITE" id="PS00455">
    <property type="entry name" value="AMP_BINDING"/>
    <property type="match status" value="1"/>
</dbReference>
<dbReference type="InterPro" id="IPR001242">
    <property type="entry name" value="Condensation_dom"/>
</dbReference>
<comment type="caution">
    <text evidence="13">The sequence shown here is derived from an EMBL/GenBank/DDBJ whole genome shotgun (WGS) entry which is preliminary data.</text>
</comment>
<reference evidence="13" key="1">
    <citation type="submission" date="2021-03" db="EMBL/GenBank/DDBJ databases">
        <authorList>
            <person name="Tagirdzhanova G."/>
        </authorList>
    </citation>
    <scope>NUCLEOTIDE SEQUENCE</scope>
</reference>
<dbReference type="SUPFAM" id="SSF55048">
    <property type="entry name" value="Probable ACP-binding domain of malonyl-CoA ACP transacylase"/>
    <property type="match status" value="1"/>
</dbReference>
<dbReference type="Pfam" id="PF00550">
    <property type="entry name" value="PP-binding"/>
    <property type="match status" value="2"/>
</dbReference>
<dbReference type="InterPro" id="IPR014030">
    <property type="entry name" value="Ketoacyl_synth_N"/>
</dbReference>
<feature type="active site" description="Proton acceptor; for dehydratase activity" evidence="8">
    <location>
        <position position="979"/>
    </location>
</feature>
<feature type="domain" description="Carrier" evidence="10">
    <location>
        <begin position="2394"/>
        <end position="2472"/>
    </location>
</feature>
<dbReference type="Gene3D" id="3.40.366.10">
    <property type="entry name" value="Malonyl-Coenzyme A Acyl Carrier Protein, domain 2"/>
    <property type="match status" value="1"/>
</dbReference>
<dbReference type="InterPro" id="IPR013120">
    <property type="entry name" value="FAR_NAD-bd"/>
</dbReference>
<evidence type="ECO:0000256" key="1">
    <source>
        <dbReference type="ARBA" id="ARBA00022450"/>
    </source>
</evidence>
<dbReference type="PROSITE" id="PS52019">
    <property type="entry name" value="PKS_MFAS_DH"/>
    <property type="match status" value="1"/>
</dbReference>
<evidence type="ECO:0000256" key="3">
    <source>
        <dbReference type="ARBA" id="ARBA00022598"/>
    </source>
</evidence>
<dbReference type="GO" id="GO:0016874">
    <property type="term" value="F:ligase activity"/>
    <property type="evidence" value="ECO:0007669"/>
    <property type="project" value="UniProtKB-KW"/>
</dbReference>
<dbReference type="InterPro" id="IPR050091">
    <property type="entry name" value="PKS_NRPS_Biosynth_Enz"/>
</dbReference>
<dbReference type="GO" id="GO:0044550">
    <property type="term" value="P:secondary metabolite biosynthetic process"/>
    <property type="evidence" value="ECO:0007669"/>
    <property type="project" value="UniProtKB-ARBA"/>
</dbReference>
<dbReference type="InterPro" id="IPR016035">
    <property type="entry name" value="Acyl_Trfase/lysoPLipase"/>
</dbReference>
<dbReference type="Pfam" id="PF00698">
    <property type="entry name" value="Acyl_transf_1"/>
    <property type="match status" value="1"/>
</dbReference>
<dbReference type="PROSITE" id="PS52004">
    <property type="entry name" value="KS3_2"/>
    <property type="match status" value="1"/>
</dbReference>
<feature type="compositionally biased region" description="Polar residues" evidence="9">
    <location>
        <begin position="2513"/>
        <end position="2539"/>
    </location>
</feature>
<dbReference type="InterPro" id="IPR032821">
    <property type="entry name" value="PKS_assoc"/>
</dbReference>
<dbReference type="OrthoDB" id="329835at2759"/>
<name>A0A8H3IPM6_9LECA</name>
<dbReference type="NCBIfam" id="TIGR01733">
    <property type="entry name" value="AA-adenyl-dom"/>
    <property type="match status" value="1"/>
</dbReference>
<dbReference type="PANTHER" id="PTHR43775:SF20">
    <property type="entry name" value="HYBRID PKS-NRPS SYNTHETASE APDA"/>
    <property type="match status" value="1"/>
</dbReference>
<dbReference type="InterPro" id="IPR001227">
    <property type="entry name" value="Ac_transferase_dom_sf"/>
</dbReference>
<feature type="domain" description="Carrier" evidence="10">
    <location>
        <begin position="3569"/>
        <end position="3647"/>
    </location>
</feature>
<evidence type="ECO:0000256" key="4">
    <source>
        <dbReference type="ARBA" id="ARBA00022679"/>
    </source>
</evidence>
<evidence type="ECO:0000256" key="2">
    <source>
        <dbReference type="ARBA" id="ARBA00022553"/>
    </source>
</evidence>
<evidence type="ECO:0000259" key="11">
    <source>
        <dbReference type="PROSITE" id="PS52004"/>
    </source>
</evidence>
<dbReference type="InterPro" id="IPR049552">
    <property type="entry name" value="PKS_DH_N"/>
</dbReference>
<feature type="domain" description="Ketosynthase family 3 (KS3)" evidence="11">
    <location>
        <begin position="8"/>
        <end position="443"/>
    </location>
</feature>
<evidence type="ECO:0000313" key="13">
    <source>
        <dbReference type="EMBL" id="CAF9926813.1"/>
    </source>
</evidence>
<dbReference type="GO" id="GO:0031177">
    <property type="term" value="F:phosphopantetheine binding"/>
    <property type="evidence" value="ECO:0007669"/>
    <property type="project" value="InterPro"/>
</dbReference>
<dbReference type="GO" id="GO:0005737">
    <property type="term" value="C:cytoplasm"/>
    <property type="evidence" value="ECO:0007669"/>
    <property type="project" value="TreeGrafter"/>
</dbReference>
<dbReference type="Pfam" id="PF16197">
    <property type="entry name" value="KAsynt_C_assoc"/>
    <property type="match status" value="1"/>
</dbReference>
<evidence type="ECO:0000259" key="12">
    <source>
        <dbReference type="PROSITE" id="PS52019"/>
    </source>
</evidence>
<keyword evidence="1" id="KW-0596">Phosphopantetheine</keyword>
<keyword evidence="3" id="KW-0436">Ligase</keyword>
<protein>
    <submittedName>
        <fullName evidence="13">Polyketide synthase</fullName>
    </submittedName>
</protein>
<evidence type="ECO:0000256" key="6">
    <source>
        <dbReference type="ARBA" id="ARBA00023268"/>
    </source>
</evidence>
<organism evidence="13 14">
    <name type="scientific">Alectoria fallacina</name>
    <dbReference type="NCBI Taxonomy" id="1903189"/>
    <lineage>
        <taxon>Eukaryota</taxon>
        <taxon>Fungi</taxon>
        <taxon>Dikarya</taxon>
        <taxon>Ascomycota</taxon>
        <taxon>Pezizomycotina</taxon>
        <taxon>Lecanoromycetes</taxon>
        <taxon>OSLEUM clade</taxon>
        <taxon>Lecanoromycetidae</taxon>
        <taxon>Lecanorales</taxon>
        <taxon>Lecanorineae</taxon>
        <taxon>Parmeliaceae</taxon>
        <taxon>Alectoria</taxon>
    </lineage>
</organism>
<dbReference type="InterPro" id="IPR014031">
    <property type="entry name" value="Ketoacyl_synth_C"/>
</dbReference>
<dbReference type="Pfam" id="PF00668">
    <property type="entry name" value="Condensation"/>
    <property type="match status" value="1"/>
</dbReference>
<evidence type="ECO:0000256" key="5">
    <source>
        <dbReference type="ARBA" id="ARBA00022737"/>
    </source>
</evidence>
<dbReference type="Pfam" id="PF07993">
    <property type="entry name" value="NAD_binding_4"/>
    <property type="match status" value="1"/>
</dbReference>
<dbReference type="InterPro" id="IPR042099">
    <property type="entry name" value="ANL_N_sf"/>
</dbReference>
<dbReference type="PANTHER" id="PTHR43775">
    <property type="entry name" value="FATTY ACID SYNTHASE"/>
    <property type="match status" value="1"/>
</dbReference>
<feature type="active site" description="Proton donor; for dehydratase activity" evidence="8">
    <location>
        <position position="1158"/>
    </location>
</feature>
<dbReference type="Pfam" id="PF08659">
    <property type="entry name" value="KR"/>
    <property type="match status" value="1"/>
</dbReference>
<dbReference type="CDD" id="cd19532">
    <property type="entry name" value="C_PKS-NRPS"/>
    <property type="match status" value="1"/>
</dbReference>
<evidence type="ECO:0000256" key="8">
    <source>
        <dbReference type="PROSITE-ProRule" id="PRU01363"/>
    </source>
</evidence>
<dbReference type="InterPro" id="IPR020807">
    <property type="entry name" value="PKS_DH"/>
</dbReference>
<dbReference type="InterPro" id="IPR020845">
    <property type="entry name" value="AMP-binding_CS"/>
</dbReference>
<dbReference type="SMART" id="SM00822">
    <property type="entry name" value="PKS_KR"/>
    <property type="match status" value="1"/>
</dbReference>
<dbReference type="CDD" id="cd05930">
    <property type="entry name" value="A_NRPS"/>
    <property type="match status" value="1"/>
</dbReference>
<feature type="region of interest" description="N-terminal hotdog fold" evidence="8">
    <location>
        <begin position="947"/>
        <end position="1084"/>
    </location>
</feature>
<dbReference type="Pfam" id="PF08241">
    <property type="entry name" value="Methyltransf_11"/>
    <property type="match status" value="1"/>
</dbReference>
<dbReference type="InterPro" id="IPR042104">
    <property type="entry name" value="PKS_dehydratase_sf"/>
</dbReference>
<dbReference type="Gene3D" id="3.30.300.30">
    <property type="match status" value="1"/>
</dbReference>
<dbReference type="PROSITE" id="PS50075">
    <property type="entry name" value="CARRIER"/>
    <property type="match status" value="2"/>
</dbReference>
<dbReference type="CDD" id="cd00833">
    <property type="entry name" value="PKS"/>
    <property type="match status" value="1"/>
</dbReference>
<feature type="region of interest" description="C-terminal hotdog fold" evidence="8">
    <location>
        <begin position="1099"/>
        <end position="1248"/>
    </location>
</feature>
<dbReference type="InterPro" id="IPR020841">
    <property type="entry name" value="PKS_Beta-ketoAc_synthase_dom"/>
</dbReference>
<dbReference type="GO" id="GO:0005886">
    <property type="term" value="C:plasma membrane"/>
    <property type="evidence" value="ECO:0007669"/>
    <property type="project" value="TreeGrafter"/>
</dbReference>
<dbReference type="SUPFAM" id="SSF51735">
    <property type="entry name" value="NAD(P)-binding Rossmann-fold domains"/>
    <property type="match status" value="2"/>
</dbReference>
<dbReference type="SUPFAM" id="SSF52777">
    <property type="entry name" value="CoA-dependent acyltransferases"/>
    <property type="match status" value="2"/>
</dbReference>
<dbReference type="InterPro" id="IPR020806">
    <property type="entry name" value="PKS_PP-bd"/>
</dbReference>
<dbReference type="InterPro" id="IPR014043">
    <property type="entry name" value="Acyl_transferase_dom"/>
</dbReference>
<proteinExistence type="inferred from homology"/>
<keyword evidence="14" id="KW-1185">Reference proteome</keyword>
<feature type="region of interest" description="Disordered" evidence="9">
    <location>
        <begin position="2503"/>
        <end position="2539"/>
    </location>
</feature>
<gene>
    <name evidence="13" type="primary">PKS10</name>
    <name evidence="13" type="ORF">ALECFALPRED_003532</name>
</gene>
<dbReference type="GO" id="GO:0008757">
    <property type="term" value="F:S-adenosylmethionine-dependent methyltransferase activity"/>
    <property type="evidence" value="ECO:0007669"/>
    <property type="project" value="InterPro"/>
</dbReference>
<dbReference type="InterPro" id="IPR029063">
    <property type="entry name" value="SAM-dependent_MTases_sf"/>
</dbReference>
<evidence type="ECO:0000256" key="9">
    <source>
        <dbReference type="SAM" id="MobiDB-lite"/>
    </source>
</evidence>
<dbReference type="InterPro" id="IPR045851">
    <property type="entry name" value="AMP-bd_C_sf"/>
</dbReference>
<dbReference type="Pfam" id="PF21089">
    <property type="entry name" value="PKS_DH_N"/>
    <property type="match status" value="1"/>
</dbReference>
<comment type="similarity">
    <text evidence="7">In the C-terminal section; belongs to the NRP synthetase family.</text>
</comment>
<dbReference type="SUPFAM" id="SSF53901">
    <property type="entry name" value="Thiolase-like"/>
    <property type="match status" value="1"/>
</dbReference>
<dbReference type="InterPro" id="IPR006162">
    <property type="entry name" value="Ppantetheine_attach_site"/>
</dbReference>
<dbReference type="SUPFAM" id="SSF47336">
    <property type="entry name" value="ACP-like"/>
    <property type="match status" value="2"/>
</dbReference>
<keyword evidence="4" id="KW-0808">Transferase</keyword>
<dbReference type="SUPFAM" id="SSF53335">
    <property type="entry name" value="S-adenosyl-L-methionine-dependent methyltransferases"/>
    <property type="match status" value="1"/>
</dbReference>
<evidence type="ECO:0000313" key="14">
    <source>
        <dbReference type="Proteomes" id="UP000664203"/>
    </source>
</evidence>
<dbReference type="InterPro" id="IPR036736">
    <property type="entry name" value="ACP-like_sf"/>
</dbReference>
<dbReference type="InterPro" id="IPR049900">
    <property type="entry name" value="PKS_mFAS_DH"/>
</dbReference>
<dbReference type="Pfam" id="PF00109">
    <property type="entry name" value="ketoacyl-synt"/>
    <property type="match status" value="1"/>
</dbReference>
<dbReference type="Gene3D" id="1.10.1200.10">
    <property type="entry name" value="ACP-like"/>
    <property type="match status" value="2"/>
</dbReference>
<dbReference type="SMART" id="SM00825">
    <property type="entry name" value="PKS_KS"/>
    <property type="match status" value="1"/>
</dbReference>
<dbReference type="InterPro" id="IPR013216">
    <property type="entry name" value="Methyltransf_11"/>
</dbReference>